<name>A0ACB8ASW0_9AGAM</name>
<proteinExistence type="predicted"/>
<evidence type="ECO:0000313" key="1">
    <source>
        <dbReference type="EMBL" id="KAH7916417.1"/>
    </source>
</evidence>
<dbReference type="Proteomes" id="UP000790377">
    <property type="component" value="Unassembled WGS sequence"/>
</dbReference>
<protein>
    <submittedName>
        <fullName evidence="1">YccV-like-domain-containing protein</fullName>
    </submittedName>
</protein>
<comment type="caution">
    <text evidence="1">The sequence shown here is derived from an EMBL/GenBank/DDBJ whole genome shotgun (WGS) entry which is preliminary data.</text>
</comment>
<evidence type="ECO:0000313" key="2">
    <source>
        <dbReference type="Proteomes" id="UP000790377"/>
    </source>
</evidence>
<reference evidence="1" key="1">
    <citation type="journal article" date="2021" name="New Phytol.">
        <title>Evolutionary innovations through gain and loss of genes in the ectomycorrhizal Boletales.</title>
        <authorList>
            <person name="Wu G."/>
            <person name="Miyauchi S."/>
            <person name="Morin E."/>
            <person name="Kuo A."/>
            <person name="Drula E."/>
            <person name="Varga T."/>
            <person name="Kohler A."/>
            <person name="Feng B."/>
            <person name="Cao Y."/>
            <person name="Lipzen A."/>
            <person name="Daum C."/>
            <person name="Hundley H."/>
            <person name="Pangilinan J."/>
            <person name="Johnson J."/>
            <person name="Barry K."/>
            <person name="LaButti K."/>
            <person name="Ng V."/>
            <person name="Ahrendt S."/>
            <person name="Min B."/>
            <person name="Choi I.G."/>
            <person name="Park H."/>
            <person name="Plett J.M."/>
            <person name="Magnuson J."/>
            <person name="Spatafora J.W."/>
            <person name="Nagy L.G."/>
            <person name="Henrissat B."/>
            <person name="Grigoriev I.V."/>
            <person name="Yang Z.L."/>
            <person name="Xu J."/>
            <person name="Martin F.M."/>
        </authorList>
    </citation>
    <scope>NUCLEOTIDE SEQUENCE</scope>
    <source>
        <strain evidence="1">ATCC 28755</strain>
    </source>
</reference>
<organism evidence="1 2">
    <name type="scientific">Hygrophoropsis aurantiaca</name>
    <dbReference type="NCBI Taxonomy" id="72124"/>
    <lineage>
        <taxon>Eukaryota</taxon>
        <taxon>Fungi</taxon>
        <taxon>Dikarya</taxon>
        <taxon>Basidiomycota</taxon>
        <taxon>Agaricomycotina</taxon>
        <taxon>Agaricomycetes</taxon>
        <taxon>Agaricomycetidae</taxon>
        <taxon>Boletales</taxon>
        <taxon>Coniophorineae</taxon>
        <taxon>Hygrophoropsidaceae</taxon>
        <taxon>Hygrophoropsis</taxon>
    </lineage>
</organism>
<keyword evidence="2" id="KW-1185">Reference proteome</keyword>
<dbReference type="EMBL" id="MU267591">
    <property type="protein sequence ID" value="KAH7916417.1"/>
    <property type="molecule type" value="Genomic_DNA"/>
</dbReference>
<gene>
    <name evidence="1" type="ORF">BJ138DRAFT_1139698</name>
</gene>
<sequence>MTSILLPFDIYVHILEQLPPPGTDQDEAALKTLIACLRTSSTLRDAASISGLWKPRYKHRYTVSNLDDELFRRHTTHEDWKLMYSQRRRLDQRALKILDDIVQTRNGRHERARELSNTLSYDVWNALEKESQCTLPEAFRETGDESGRAACNAAPRRFWAKAILGTIARSTAIKTWGQVLSSNDQPSLEIAFASLSAFFGVLPTEITSKLDALADQCRSFIIQRHITLDKDSFNSDAEVLKQISTAICDYMRTEGFKAVDGRNFYSLHSRLPHCFLTTHKATIPISLVFVFVCIARRLGIDASPVDFPTKVLAIVSSPDPTVPDIYVDVFGSDIQAILSATLDIPILLAGSGVPPNSTARYIQPASTDFILIRASRNILASSWMPHGINISDDDKIAAQYIGRAIGLLFLNERHYLVGVQNLFLEFPLDTSAVMMDSLSTCLTGGLRDELMASCTLAIEQEESASLVVNRRSTLPPGIEIRYFVGMVFQHQLLGYIGYIYGWEPYCMAGEDWIAQMNVDALERGRRQPFYHVISQNGSQRYVAEDNITPIGPPNWSSRRTFRDAPQAARYFEDVVSCPRGARFLLSPELQTMYPEDELFALRWMEEIQH</sequence>
<accession>A0ACB8ASW0</accession>